<feature type="domain" description="Glycosyltransferase 2-like" evidence="1">
    <location>
        <begin position="9"/>
        <end position="134"/>
    </location>
</feature>
<dbReference type="PANTHER" id="PTHR43685:SF2">
    <property type="entry name" value="GLYCOSYLTRANSFERASE 2-LIKE DOMAIN-CONTAINING PROTEIN"/>
    <property type="match status" value="1"/>
</dbReference>
<gene>
    <name evidence="2" type="ORF">C8N44_10335</name>
</gene>
<dbReference type="PANTHER" id="PTHR43685">
    <property type="entry name" value="GLYCOSYLTRANSFERASE"/>
    <property type="match status" value="1"/>
</dbReference>
<dbReference type="OrthoDB" id="7527830at2"/>
<dbReference type="Gene3D" id="3.90.550.10">
    <property type="entry name" value="Spore Coat Polysaccharide Biosynthesis Protein SpsA, Chain A"/>
    <property type="match status" value="1"/>
</dbReference>
<evidence type="ECO:0000313" key="3">
    <source>
        <dbReference type="Proteomes" id="UP000244069"/>
    </source>
</evidence>
<organism evidence="2 3">
    <name type="scientific">Allosediminivita pacifica</name>
    <dbReference type="NCBI Taxonomy" id="1267769"/>
    <lineage>
        <taxon>Bacteria</taxon>
        <taxon>Pseudomonadati</taxon>
        <taxon>Pseudomonadota</taxon>
        <taxon>Alphaproteobacteria</taxon>
        <taxon>Rhodobacterales</taxon>
        <taxon>Paracoccaceae</taxon>
        <taxon>Allosediminivita</taxon>
    </lineage>
</organism>
<dbReference type="RefSeq" id="WP_107974694.1">
    <property type="nucleotide sequence ID" value="NZ_BMEZ01000003.1"/>
</dbReference>
<evidence type="ECO:0000313" key="2">
    <source>
        <dbReference type="EMBL" id="PTX51292.1"/>
    </source>
</evidence>
<proteinExistence type="predicted"/>
<reference evidence="2 3" key="1">
    <citation type="submission" date="2018-04" db="EMBL/GenBank/DDBJ databases">
        <title>Genomic Encyclopedia of Archaeal and Bacterial Type Strains, Phase II (KMG-II): from individual species to whole genera.</title>
        <authorList>
            <person name="Goeker M."/>
        </authorList>
    </citation>
    <scope>NUCLEOTIDE SEQUENCE [LARGE SCALE GENOMIC DNA]</scope>
    <source>
        <strain evidence="2 3">DSM 29329</strain>
    </source>
</reference>
<protein>
    <submittedName>
        <fullName evidence="2">Succinoglycan biosynthesis protein ExoO</fullName>
    </submittedName>
</protein>
<comment type="caution">
    <text evidence="2">The sequence shown here is derived from an EMBL/GenBank/DDBJ whole genome shotgun (WGS) entry which is preliminary data.</text>
</comment>
<accession>A0A2T6B5I2</accession>
<dbReference type="InterPro" id="IPR001173">
    <property type="entry name" value="Glyco_trans_2-like"/>
</dbReference>
<dbReference type="Pfam" id="PF00535">
    <property type="entry name" value="Glycos_transf_2"/>
    <property type="match status" value="1"/>
</dbReference>
<dbReference type="EMBL" id="QBKN01000003">
    <property type="protein sequence ID" value="PTX51292.1"/>
    <property type="molecule type" value="Genomic_DNA"/>
</dbReference>
<dbReference type="CDD" id="cd00761">
    <property type="entry name" value="Glyco_tranf_GTA_type"/>
    <property type="match status" value="1"/>
</dbReference>
<dbReference type="Proteomes" id="UP000244069">
    <property type="component" value="Unassembled WGS sequence"/>
</dbReference>
<dbReference type="SUPFAM" id="SSF53448">
    <property type="entry name" value="Nucleotide-diphospho-sugar transferases"/>
    <property type="match status" value="1"/>
</dbReference>
<dbReference type="InterPro" id="IPR050834">
    <property type="entry name" value="Glycosyltransf_2"/>
</dbReference>
<dbReference type="AlphaFoldDB" id="A0A2T6B5I2"/>
<dbReference type="InterPro" id="IPR029044">
    <property type="entry name" value="Nucleotide-diphossugar_trans"/>
</dbReference>
<sequence length="317" mass="33927">MTENDVMATVIVAAWCAEDRLARSVHSALSQDLPSIEVIVVDDASPDGTAQLARQMAEADPRIRVVSLERNGGPAVARNAAIDIARGKWVAVLDSDDEMRPGRLAGLTAAGERLGADCVYDDLQPVDPAGQDLGPSHLASLNIAQPEQWTLERFLSGCGARPGQAALGYLKPVIRRSFIEKTGLRYDPSLRNGEDFHLVAELLALGGALWFVPGAGYLYTQRDGSISRRLDLGHARALTAADSAFCSRHASSLSPDARQLMRARGRNLADMIAVEAAINAIKTRHYGKAAATLATRPSAMVRLAGKVRDKLAIRSTA</sequence>
<keyword evidence="3" id="KW-1185">Reference proteome</keyword>
<name>A0A2T6B5I2_9RHOB</name>
<evidence type="ECO:0000259" key="1">
    <source>
        <dbReference type="Pfam" id="PF00535"/>
    </source>
</evidence>